<name>A0A849SBE3_UNCEI</name>
<evidence type="ECO:0000313" key="2">
    <source>
        <dbReference type="EMBL" id="NOT32682.1"/>
    </source>
</evidence>
<dbReference type="SUPFAM" id="SSF51735">
    <property type="entry name" value="NAD(P)-binding Rossmann-fold domains"/>
    <property type="match status" value="1"/>
</dbReference>
<dbReference type="GO" id="GO:0005737">
    <property type="term" value="C:cytoplasm"/>
    <property type="evidence" value="ECO:0007669"/>
    <property type="project" value="TreeGrafter"/>
</dbReference>
<gene>
    <name evidence="2" type="ORF">HOP12_00765</name>
</gene>
<protein>
    <submittedName>
        <fullName evidence="2">SDR family oxidoreductase</fullName>
    </submittedName>
</protein>
<organism evidence="2 3">
    <name type="scientific">Eiseniibacteriota bacterium</name>
    <dbReference type="NCBI Taxonomy" id="2212470"/>
    <lineage>
        <taxon>Bacteria</taxon>
        <taxon>Candidatus Eiseniibacteriota</taxon>
    </lineage>
</organism>
<dbReference type="EMBL" id="JABFRW010000008">
    <property type="protein sequence ID" value="NOT32682.1"/>
    <property type="molecule type" value="Genomic_DNA"/>
</dbReference>
<evidence type="ECO:0000259" key="1">
    <source>
        <dbReference type="Pfam" id="PF13460"/>
    </source>
</evidence>
<dbReference type="Pfam" id="PF11066">
    <property type="entry name" value="DUF2867"/>
    <property type="match status" value="1"/>
</dbReference>
<dbReference type="InterPro" id="IPR036291">
    <property type="entry name" value="NAD(P)-bd_dom_sf"/>
</dbReference>
<dbReference type="GO" id="GO:0004029">
    <property type="term" value="F:aldehyde dehydrogenase (NAD+) activity"/>
    <property type="evidence" value="ECO:0007669"/>
    <property type="project" value="TreeGrafter"/>
</dbReference>
<sequence length="488" mass="53658">MVLLTGASGYVGGRLLLELEKRGERIRCLARRPELLAPRVGSSTEVVGGDVSDPSSLRSAMAGVHTAFYLVHAMDAHGDFARRDREAAACFGSAAREAAVRRIVYLGGLGRGADLSEHLASRQEVGRVLAESGVPIIELRASVIIGSGSLSFEMVRALVERLPVMVTPRWVSTRTQPIAVEDVIAYLVAALESAEAEAGVFEIGGADVVSYQEIMREYARQRGLRRWLIPVPVLTPRLSSRWLRLITPLHAAVGRALIDGVRNETVVADDRAVRTLDVRPIGFSEAIARALRNEDRAFAETRWCDAIGDRPSEATGRLGTRIVDSRSIEIPRSPEEAFAPIRRIGGRTGWYHGDALWRIRGTLDLLVGGPGLRRGRRDPDALRRGDALDFWRVEAFEPPHLLRLVAEMRLPGRAWLQFEVEPTATGARIRQTAIFDPRGLFGLLYWYALFPLHRVIFTGMLRAIAAAALRGPSSVKFPEPPVSNGARL</sequence>
<dbReference type="Pfam" id="PF13460">
    <property type="entry name" value="NAD_binding_10"/>
    <property type="match status" value="1"/>
</dbReference>
<dbReference type="PANTHER" id="PTHR48079">
    <property type="entry name" value="PROTEIN YEEZ"/>
    <property type="match status" value="1"/>
</dbReference>
<dbReference type="PANTHER" id="PTHR48079:SF6">
    <property type="entry name" value="NAD(P)-BINDING DOMAIN-CONTAINING PROTEIN-RELATED"/>
    <property type="match status" value="1"/>
</dbReference>
<dbReference type="Gene3D" id="3.30.530.20">
    <property type="match status" value="1"/>
</dbReference>
<reference evidence="2 3" key="1">
    <citation type="submission" date="2020-04" db="EMBL/GenBank/DDBJ databases">
        <title>Metagenomic profiling of ammonia- and methane-oxidizing microorganisms in a Dutch drinking water treatment plant.</title>
        <authorList>
            <person name="Poghosyan L."/>
            <person name="Leucker S."/>
        </authorList>
    </citation>
    <scope>NUCLEOTIDE SEQUENCE [LARGE SCALE GENOMIC DNA]</scope>
    <source>
        <strain evidence="2">S-RSF-IL-03</strain>
    </source>
</reference>
<dbReference type="InterPro" id="IPR021295">
    <property type="entry name" value="DUF2867"/>
</dbReference>
<dbReference type="InterPro" id="IPR023393">
    <property type="entry name" value="START-like_dom_sf"/>
</dbReference>
<dbReference type="SUPFAM" id="SSF55961">
    <property type="entry name" value="Bet v1-like"/>
    <property type="match status" value="1"/>
</dbReference>
<dbReference type="Gene3D" id="3.40.50.720">
    <property type="entry name" value="NAD(P)-binding Rossmann-like Domain"/>
    <property type="match status" value="1"/>
</dbReference>
<dbReference type="Proteomes" id="UP000580839">
    <property type="component" value="Unassembled WGS sequence"/>
</dbReference>
<dbReference type="AlphaFoldDB" id="A0A849SBE3"/>
<dbReference type="InterPro" id="IPR051783">
    <property type="entry name" value="NAD(P)-dependent_oxidoreduct"/>
</dbReference>
<accession>A0A849SBE3</accession>
<evidence type="ECO:0000313" key="3">
    <source>
        <dbReference type="Proteomes" id="UP000580839"/>
    </source>
</evidence>
<comment type="caution">
    <text evidence="2">The sequence shown here is derived from an EMBL/GenBank/DDBJ whole genome shotgun (WGS) entry which is preliminary data.</text>
</comment>
<proteinExistence type="predicted"/>
<feature type="domain" description="NAD(P)-binding" evidence="1">
    <location>
        <begin position="6"/>
        <end position="119"/>
    </location>
</feature>
<dbReference type="InterPro" id="IPR016040">
    <property type="entry name" value="NAD(P)-bd_dom"/>
</dbReference>